<dbReference type="AlphaFoldDB" id="A0A174RN14"/>
<organism evidence="2 3">
    <name type="scientific">Flavonifractor plautii</name>
    <name type="common">Fusobacterium plautii</name>
    <dbReference type="NCBI Taxonomy" id="292800"/>
    <lineage>
        <taxon>Bacteria</taxon>
        <taxon>Bacillati</taxon>
        <taxon>Bacillota</taxon>
        <taxon>Clostridia</taxon>
        <taxon>Eubacteriales</taxon>
        <taxon>Oscillospiraceae</taxon>
        <taxon>Flavonifractor</taxon>
    </lineage>
</organism>
<evidence type="ECO:0000313" key="2">
    <source>
        <dbReference type="EMBL" id="CUP84545.1"/>
    </source>
</evidence>
<evidence type="ECO:0000313" key="3">
    <source>
        <dbReference type="Proteomes" id="UP000095746"/>
    </source>
</evidence>
<feature type="compositionally biased region" description="Polar residues" evidence="1">
    <location>
        <begin position="65"/>
        <end position="80"/>
    </location>
</feature>
<reference evidence="2 3" key="1">
    <citation type="submission" date="2015-09" db="EMBL/GenBank/DDBJ databases">
        <authorList>
            <consortium name="Pathogen Informatics"/>
        </authorList>
    </citation>
    <scope>NUCLEOTIDE SEQUENCE [LARGE SCALE GENOMIC DNA]</scope>
    <source>
        <strain evidence="2 3">2789STDY5608854</strain>
    </source>
</reference>
<dbReference type="EMBL" id="CYZT01000524">
    <property type="protein sequence ID" value="CUP84545.1"/>
    <property type="molecule type" value="Genomic_DNA"/>
</dbReference>
<dbReference type="Proteomes" id="UP000095746">
    <property type="component" value="Unassembled WGS sequence"/>
</dbReference>
<proteinExistence type="predicted"/>
<protein>
    <submittedName>
        <fullName evidence="2">Uncharacterized protein</fullName>
    </submittedName>
</protein>
<accession>A0A174RN14</accession>
<name>A0A174RN14_FLAPL</name>
<evidence type="ECO:0000256" key="1">
    <source>
        <dbReference type="SAM" id="MobiDB-lite"/>
    </source>
</evidence>
<sequence length="80" mass="8951">MIRLRELVKSTRFSTTLRTPMAEIMPYRMKDTPPMMAVGMELTRAAKAGEKESTTAYTAARRTTLGSYTRDSTSTPVFSP</sequence>
<feature type="compositionally biased region" description="Low complexity" evidence="1">
    <location>
        <begin position="54"/>
        <end position="64"/>
    </location>
</feature>
<feature type="region of interest" description="Disordered" evidence="1">
    <location>
        <begin position="49"/>
        <end position="80"/>
    </location>
</feature>
<gene>
    <name evidence="2" type="ORF">ERS852411_03664</name>
</gene>